<feature type="domain" description="Reverse transcriptase Ty1/copia-type" evidence="2">
    <location>
        <begin position="863"/>
        <end position="959"/>
    </location>
</feature>
<dbReference type="PANTHER" id="PTHR11439">
    <property type="entry name" value="GAG-POL-RELATED RETROTRANSPOSON"/>
    <property type="match status" value="1"/>
</dbReference>
<dbReference type="EMBL" id="BKCJ010000110">
    <property type="protein sequence ID" value="GEU29900.1"/>
    <property type="molecule type" value="Genomic_DNA"/>
</dbReference>
<dbReference type="InterPro" id="IPR036397">
    <property type="entry name" value="RNaseH_sf"/>
</dbReference>
<proteinExistence type="predicted"/>
<accession>A0A699GJZ3</accession>
<dbReference type="Pfam" id="PF22936">
    <property type="entry name" value="Pol_BBD"/>
    <property type="match status" value="1"/>
</dbReference>
<dbReference type="InterPro" id="IPR012337">
    <property type="entry name" value="RNaseH-like_sf"/>
</dbReference>
<dbReference type="PANTHER" id="PTHR11439:SF509">
    <property type="entry name" value="RNA-DIRECTED DNA POLYMERASE"/>
    <property type="match status" value="1"/>
</dbReference>
<feature type="domain" description="Retrovirus-related Pol polyprotein from transposon TNT 1-94-like beta-barrel" evidence="3">
    <location>
        <begin position="426"/>
        <end position="498"/>
    </location>
</feature>
<reference evidence="4" key="1">
    <citation type="journal article" date="2019" name="Sci. Rep.">
        <title>Draft genome of Tanacetum cinerariifolium, the natural source of mosquito coil.</title>
        <authorList>
            <person name="Yamashiro T."/>
            <person name="Shiraishi A."/>
            <person name="Satake H."/>
            <person name="Nakayama K."/>
        </authorList>
    </citation>
    <scope>NUCLEOTIDE SEQUENCE</scope>
</reference>
<evidence type="ECO:0000259" key="3">
    <source>
        <dbReference type="Pfam" id="PF22936"/>
    </source>
</evidence>
<dbReference type="Gene3D" id="3.30.420.10">
    <property type="entry name" value="Ribonuclease H-like superfamily/Ribonuclease H"/>
    <property type="match status" value="1"/>
</dbReference>
<evidence type="ECO:0000313" key="4">
    <source>
        <dbReference type="EMBL" id="GEU29900.1"/>
    </source>
</evidence>
<dbReference type="AlphaFoldDB" id="A0A699GJZ3"/>
<dbReference type="SUPFAM" id="SSF53098">
    <property type="entry name" value="Ribonuclease H-like"/>
    <property type="match status" value="1"/>
</dbReference>
<comment type="caution">
    <text evidence="4">The sequence shown here is derived from an EMBL/GenBank/DDBJ whole genome shotgun (WGS) entry which is preliminary data.</text>
</comment>
<name>A0A699GJZ3_TANCI</name>
<evidence type="ECO:0000259" key="2">
    <source>
        <dbReference type="Pfam" id="PF07727"/>
    </source>
</evidence>
<gene>
    <name evidence="4" type="ORF">Tci_001878</name>
</gene>
<dbReference type="Pfam" id="PF07727">
    <property type="entry name" value="RVT_2"/>
    <property type="match status" value="1"/>
</dbReference>
<feature type="region of interest" description="Disordered" evidence="1">
    <location>
        <begin position="88"/>
        <end position="109"/>
    </location>
</feature>
<dbReference type="CDD" id="cd09272">
    <property type="entry name" value="RNase_HI_RT_Ty1"/>
    <property type="match status" value="1"/>
</dbReference>
<sequence>MIFESVENGPLSPPTVEENGITRLKKYSELSATKAIQADCDVKAINIILQGLPPDVYALKGDDLIDAINHMMSFLTAVVTCRYPPTNNQLRNSSNPQQQATINNKRVTVQPIQERQNSLAAGTSRPYTSEPSGNNSGKQRIIVCYNYKEEGHMSKQCTKPKRKRGEAWFKDKVQNPDNVINQDVQAMPISKQSNIMNQSKTEIAIEPKLYDGSIIQKTNAIVIRDSKETLMLEDESHYRMLQKLKDPMMSEKKVNTKPNSVNSKEPNLSTRPTIVEVPKELPKVSMVNSSLKKLKFHLASFDVVVKERTTATAITEGTTAHYDYLKHIEEETATLREIVKNERLLNPLNSSLDYVCKYTKRIQELIIILKQTCPCINDLGVNLPTSTSGSQPPCNTKRDRIQQTQCKAKKIKLEAYPMNVVQIVHWYLDSGCSKHMTGDRSQLTNFVNIFLGKVKFGNDHVAKIMGYGDYKIGNVTISWVYFVEGLGHNLFSVGQFCDSDLETRIVRGLLKLKFKKDHLCSTCTMGKSKKKSHKPKSEDTNQEKLYRMHMDLCGPMRVKSVNGKKYILIIVDDYSRFTWVKCLRSKDEASYFIIKFLKMIQVRLKVSICEAVATACYTQNRSIVRIRHGKTPYELLHNKLPDLSFFHVGLVPKPTSSTPFVPPSRNDYDFLFQPLYDELLTPPPSIDPSSPEGIAPIAEVIPPEQAESTGLPSSTMVDQDAPALSKCQTTPETQPPVIPQDVEEDNHDIEVAHMGNDPLFGMPIREVASDQSSSTVSFHTIMHPDHQIPQHNSKWTKDHPLENIIGQLSRPVSTRLQLHEQVLFFYYDAFLTFVDPNTYKDALTQSCWIKAMQEELNEFERLEVWELVPRPDKVMVITLKWIYKVKLDEQEGILKNKARLVSRGYHQEEGIDFEESFASVARLEAIRIFFAYAAYKNMVVYKMDVKTVFLNGNLREEKYGFKSCVPVDTPMVEKSKLDEDKEGKVVDPSHYHGMIGTLLYLTSSKPDLQFDICMYARYQARPTKKHLHAVKRIFRYLHGTVNRGLWYPKDSSITLTAFADSDHTGCQDTRHSTSGSLQFLGDRLISWSSKRQKSAAISSIEAEYIALSGCCAQILWMRSQLTDYGLGFNKIPMYCDNKSTTAYAAIMSNIPSQSISTSDITSSRSMLRMG</sequence>
<dbReference type="GO" id="GO:0003676">
    <property type="term" value="F:nucleic acid binding"/>
    <property type="evidence" value="ECO:0007669"/>
    <property type="project" value="InterPro"/>
</dbReference>
<protein>
    <submittedName>
        <fullName evidence="4">Uncharacterized mitochondrial protein AtMg00810-like</fullName>
    </submittedName>
</protein>
<organism evidence="4">
    <name type="scientific">Tanacetum cinerariifolium</name>
    <name type="common">Dalmatian daisy</name>
    <name type="synonym">Chrysanthemum cinerariifolium</name>
    <dbReference type="NCBI Taxonomy" id="118510"/>
    <lineage>
        <taxon>Eukaryota</taxon>
        <taxon>Viridiplantae</taxon>
        <taxon>Streptophyta</taxon>
        <taxon>Embryophyta</taxon>
        <taxon>Tracheophyta</taxon>
        <taxon>Spermatophyta</taxon>
        <taxon>Magnoliopsida</taxon>
        <taxon>eudicotyledons</taxon>
        <taxon>Gunneridae</taxon>
        <taxon>Pentapetalae</taxon>
        <taxon>asterids</taxon>
        <taxon>campanulids</taxon>
        <taxon>Asterales</taxon>
        <taxon>Asteraceae</taxon>
        <taxon>Asteroideae</taxon>
        <taxon>Anthemideae</taxon>
        <taxon>Anthemidinae</taxon>
        <taxon>Tanacetum</taxon>
    </lineage>
</organism>
<evidence type="ECO:0000256" key="1">
    <source>
        <dbReference type="SAM" id="MobiDB-lite"/>
    </source>
</evidence>
<dbReference type="InterPro" id="IPR013103">
    <property type="entry name" value="RVT_2"/>
</dbReference>
<dbReference type="Gene3D" id="4.10.60.10">
    <property type="entry name" value="Zinc finger, CCHC-type"/>
    <property type="match status" value="1"/>
</dbReference>
<dbReference type="InterPro" id="IPR054722">
    <property type="entry name" value="PolX-like_BBD"/>
</dbReference>